<evidence type="ECO:0000313" key="1">
    <source>
        <dbReference type="EMBL" id="JAH33566.1"/>
    </source>
</evidence>
<sequence>MTRAGIKDCLEVIFSLSLCIKSLPRFKSPIRLD</sequence>
<reference evidence="1" key="2">
    <citation type="journal article" date="2015" name="Fish Shellfish Immunol.">
        <title>Early steps in the European eel (Anguilla anguilla)-Vibrio vulnificus interaction in the gills: Role of the RtxA13 toxin.</title>
        <authorList>
            <person name="Callol A."/>
            <person name="Pajuelo D."/>
            <person name="Ebbesson L."/>
            <person name="Teles M."/>
            <person name="MacKenzie S."/>
            <person name="Amaro C."/>
        </authorList>
    </citation>
    <scope>NUCLEOTIDE SEQUENCE</scope>
</reference>
<reference evidence="1" key="1">
    <citation type="submission" date="2014-11" db="EMBL/GenBank/DDBJ databases">
        <authorList>
            <person name="Amaro Gonzalez C."/>
        </authorList>
    </citation>
    <scope>NUCLEOTIDE SEQUENCE</scope>
</reference>
<organism evidence="1">
    <name type="scientific">Anguilla anguilla</name>
    <name type="common">European freshwater eel</name>
    <name type="synonym">Muraena anguilla</name>
    <dbReference type="NCBI Taxonomy" id="7936"/>
    <lineage>
        <taxon>Eukaryota</taxon>
        <taxon>Metazoa</taxon>
        <taxon>Chordata</taxon>
        <taxon>Craniata</taxon>
        <taxon>Vertebrata</taxon>
        <taxon>Euteleostomi</taxon>
        <taxon>Actinopterygii</taxon>
        <taxon>Neopterygii</taxon>
        <taxon>Teleostei</taxon>
        <taxon>Anguilliformes</taxon>
        <taxon>Anguillidae</taxon>
        <taxon>Anguilla</taxon>
    </lineage>
</organism>
<dbReference type="EMBL" id="GBXM01075011">
    <property type="protein sequence ID" value="JAH33566.1"/>
    <property type="molecule type" value="Transcribed_RNA"/>
</dbReference>
<accession>A0A0E9RWP8</accession>
<dbReference type="AlphaFoldDB" id="A0A0E9RWP8"/>
<proteinExistence type="predicted"/>
<name>A0A0E9RWP8_ANGAN</name>
<protein>
    <submittedName>
        <fullName evidence="1">Uncharacterized protein</fullName>
    </submittedName>
</protein>